<accession>A0A8T1EGZ7</accession>
<gene>
    <name evidence="1" type="ORF">PC117_g1742</name>
</gene>
<organism evidence="1 2">
    <name type="scientific">Phytophthora cactorum</name>
    <dbReference type="NCBI Taxonomy" id="29920"/>
    <lineage>
        <taxon>Eukaryota</taxon>
        <taxon>Sar</taxon>
        <taxon>Stramenopiles</taxon>
        <taxon>Oomycota</taxon>
        <taxon>Peronosporomycetes</taxon>
        <taxon>Peronosporales</taxon>
        <taxon>Peronosporaceae</taxon>
        <taxon>Phytophthora</taxon>
    </lineage>
</organism>
<sequence length="56" mass="6284">MLILDCLRVHKMESVKQHLEDICCTKAQYIPPAITGLSQPMDVSIMRSSKINPQTA</sequence>
<evidence type="ECO:0000313" key="1">
    <source>
        <dbReference type="EMBL" id="KAG2953759.1"/>
    </source>
</evidence>
<dbReference type="AlphaFoldDB" id="A0A8T1EGZ7"/>
<reference evidence="1" key="1">
    <citation type="submission" date="2018-10" db="EMBL/GenBank/DDBJ databases">
        <title>Effector identification in a new, highly contiguous assembly of the strawberry crown rot pathogen Phytophthora cactorum.</title>
        <authorList>
            <person name="Armitage A.D."/>
            <person name="Nellist C.F."/>
            <person name="Bates H."/>
            <person name="Vickerstaff R.J."/>
            <person name="Harrison R.J."/>
        </authorList>
    </citation>
    <scope>NUCLEOTIDE SEQUENCE</scope>
    <source>
        <strain evidence="1">4040</strain>
    </source>
</reference>
<proteinExistence type="predicted"/>
<dbReference type="VEuPathDB" id="FungiDB:PC110_g2568"/>
<name>A0A8T1EGZ7_9STRA</name>
<dbReference type="EMBL" id="RCMK01000021">
    <property type="protein sequence ID" value="KAG2953759.1"/>
    <property type="molecule type" value="Genomic_DNA"/>
</dbReference>
<evidence type="ECO:0000313" key="2">
    <source>
        <dbReference type="Proteomes" id="UP000736787"/>
    </source>
</evidence>
<dbReference type="Proteomes" id="UP000736787">
    <property type="component" value="Unassembled WGS sequence"/>
</dbReference>
<protein>
    <submittedName>
        <fullName evidence="1">Uncharacterized protein</fullName>
    </submittedName>
</protein>
<comment type="caution">
    <text evidence="1">The sequence shown here is derived from an EMBL/GenBank/DDBJ whole genome shotgun (WGS) entry which is preliminary data.</text>
</comment>